<comment type="caution">
    <text evidence="6">The sequence shown here is derived from an EMBL/GenBank/DDBJ whole genome shotgun (WGS) entry which is preliminary data.</text>
</comment>
<keyword evidence="4 5" id="KW-0472">Membrane</keyword>
<comment type="subcellular location">
    <subcellularLocation>
        <location evidence="1">Membrane</location>
        <topology evidence="1">Multi-pass membrane protein</topology>
    </subcellularLocation>
</comment>
<accession>A0A2H0E1W3</accession>
<dbReference type="AlphaFoldDB" id="A0A2H0E1W3"/>
<feature type="transmembrane region" description="Helical" evidence="5">
    <location>
        <begin position="105"/>
        <end position="125"/>
    </location>
</feature>
<gene>
    <name evidence="6" type="ORF">COW80_00540</name>
</gene>
<dbReference type="GO" id="GO:0005886">
    <property type="term" value="C:plasma membrane"/>
    <property type="evidence" value="ECO:0007669"/>
    <property type="project" value="UniProtKB-ARBA"/>
</dbReference>
<proteinExistence type="predicted"/>
<evidence type="ECO:0000256" key="4">
    <source>
        <dbReference type="ARBA" id="ARBA00023136"/>
    </source>
</evidence>
<protein>
    <recommendedName>
        <fullName evidence="8">Energy-coupling factor transporter transmembrane protein EcfT</fullName>
    </recommendedName>
</protein>
<evidence type="ECO:0000313" key="7">
    <source>
        <dbReference type="Proteomes" id="UP000229981"/>
    </source>
</evidence>
<dbReference type="Pfam" id="PF02361">
    <property type="entry name" value="CbiQ"/>
    <property type="match status" value="1"/>
</dbReference>
<evidence type="ECO:0000256" key="1">
    <source>
        <dbReference type="ARBA" id="ARBA00004141"/>
    </source>
</evidence>
<sequence length="175" mass="19259">AGMKQYLKLIALIFSSALILRLEGPSLQAAVFGLLVLVLLALGQKIWSRLKFLIPPLILIAGLQVLFNRSLAGLTAGFKITNMSLIVLLYTGTTSPGEISRVFRFLPVGLALTLTIALNLIPIILQEAQKIRLVQISRGKRLPNPLPIIVPLLHRTLQRSQQLAIILETRKKAKT</sequence>
<evidence type="ECO:0000256" key="3">
    <source>
        <dbReference type="ARBA" id="ARBA00022989"/>
    </source>
</evidence>
<feature type="transmembrane region" description="Helical" evidence="5">
    <location>
        <begin position="76"/>
        <end position="93"/>
    </location>
</feature>
<dbReference type="Proteomes" id="UP000229981">
    <property type="component" value="Unassembled WGS sequence"/>
</dbReference>
<evidence type="ECO:0000256" key="5">
    <source>
        <dbReference type="SAM" id="Phobius"/>
    </source>
</evidence>
<evidence type="ECO:0000313" key="6">
    <source>
        <dbReference type="EMBL" id="PIP88387.1"/>
    </source>
</evidence>
<feature type="non-terminal residue" evidence="6">
    <location>
        <position position="1"/>
    </location>
</feature>
<keyword evidence="2 5" id="KW-0812">Transmembrane</keyword>
<dbReference type="InterPro" id="IPR003339">
    <property type="entry name" value="ABC/ECF_trnsptr_transmembrane"/>
</dbReference>
<organism evidence="6 7">
    <name type="scientific">Candidatus Beckwithbacteria bacterium CG22_combo_CG10-13_8_21_14_all_01_47_9</name>
    <dbReference type="NCBI Taxonomy" id="1974496"/>
    <lineage>
        <taxon>Bacteria</taxon>
        <taxon>Candidatus Beckwithiibacteriota</taxon>
    </lineage>
</organism>
<reference evidence="6 7" key="1">
    <citation type="submission" date="2017-09" db="EMBL/GenBank/DDBJ databases">
        <title>Depth-based differentiation of microbial function through sediment-hosted aquifers and enrichment of novel symbionts in the deep terrestrial subsurface.</title>
        <authorList>
            <person name="Probst A.J."/>
            <person name="Ladd B."/>
            <person name="Jarett J.K."/>
            <person name="Geller-Mcgrath D.E."/>
            <person name="Sieber C.M."/>
            <person name="Emerson J.B."/>
            <person name="Anantharaman K."/>
            <person name="Thomas B.C."/>
            <person name="Malmstrom R."/>
            <person name="Stieglmeier M."/>
            <person name="Klingl A."/>
            <person name="Woyke T."/>
            <person name="Ryan C.M."/>
            <person name="Banfield J.F."/>
        </authorList>
    </citation>
    <scope>NUCLEOTIDE SEQUENCE [LARGE SCALE GENOMIC DNA]</scope>
    <source>
        <strain evidence="6">CG22_combo_CG10-13_8_21_14_all_01_47_9</strain>
    </source>
</reference>
<keyword evidence="3 5" id="KW-1133">Transmembrane helix</keyword>
<dbReference type="CDD" id="cd16914">
    <property type="entry name" value="EcfT"/>
    <property type="match status" value="1"/>
</dbReference>
<evidence type="ECO:0000256" key="2">
    <source>
        <dbReference type="ARBA" id="ARBA00022692"/>
    </source>
</evidence>
<dbReference type="EMBL" id="PCTU01000015">
    <property type="protein sequence ID" value="PIP88387.1"/>
    <property type="molecule type" value="Genomic_DNA"/>
</dbReference>
<evidence type="ECO:0008006" key="8">
    <source>
        <dbReference type="Google" id="ProtNLM"/>
    </source>
</evidence>
<feature type="transmembrane region" description="Helical" evidence="5">
    <location>
        <begin position="29"/>
        <end position="47"/>
    </location>
</feature>
<feature type="transmembrane region" description="Helical" evidence="5">
    <location>
        <begin position="53"/>
        <end position="69"/>
    </location>
</feature>
<name>A0A2H0E1W3_9BACT</name>